<gene>
    <name evidence="2" type="ORF">UFOPK2992_01707</name>
</gene>
<feature type="domain" description="HNH nuclease" evidence="1">
    <location>
        <begin position="113"/>
        <end position="165"/>
    </location>
</feature>
<proteinExistence type="predicted"/>
<dbReference type="EMBL" id="CAFAAI010000344">
    <property type="protein sequence ID" value="CAB4813066.1"/>
    <property type="molecule type" value="Genomic_DNA"/>
</dbReference>
<protein>
    <submittedName>
        <fullName evidence="2">Unannotated protein</fullName>
    </submittedName>
</protein>
<sequence>MFHAAVPHDCPTGDRKQDHLRALALAHLIAGGGSGERAIDEPDNRFEVSVVIDLETLMHGVHSHSQIDVGSAAELPVESYRRMACMAAIIPMVLNSAGVVVDLGRSVRLATKAQRRALRAMYPTCPMPGCSVRSKHCEPHHIAWWRHNGTSDLHNLLPLCSRHHHSVHEGRVVVVMAPDRSLTITYPDGRVRSTGPPAATRVA</sequence>
<dbReference type="AlphaFoldDB" id="A0A6J6Z0L9"/>
<dbReference type="Gene3D" id="1.10.30.50">
    <property type="match status" value="1"/>
</dbReference>
<accession>A0A6J6Z0L9</accession>
<name>A0A6J6Z0L9_9ZZZZ</name>
<evidence type="ECO:0000313" key="2">
    <source>
        <dbReference type="EMBL" id="CAB4813066.1"/>
    </source>
</evidence>
<dbReference type="SMART" id="SM00507">
    <property type="entry name" value="HNHc"/>
    <property type="match status" value="1"/>
</dbReference>
<dbReference type="CDD" id="cd00085">
    <property type="entry name" value="HNHc"/>
    <property type="match status" value="1"/>
</dbReference>
<evidence type="ECO:0000259" key="1">
    <source>
        <dbReference type="SMART" id="SM00507"/>
    </source>
</evidence>
<dbReference type="InterPro" id="IPR003870">
    <property type="entry name" value="DUF222"/>
</dbReference>
<dbReference type="InterPro" id="IPR003615">
    <property type="entry name" value="HNH_nuc"/>
</dbReference>
<reference evidence="2" key="1">
    <citation type="submission" date="2020-05" db="EMBL/GenBank/DDBJ databases">
        <authorList>
            <person name="Chiriac C."/>
            <person name="Salcher M."/>
            <person name="Ghai R."/>
            <person name="Kavagutti S V."/>
        </authorList>
    </citation>
    <scope>NUCLEOTIDE SEQUENCE</scope>
</reference>
<dbReference type="Pfam" id="PF02720">
    <property type="entry name" value="DUF222"/>
    <property type="match status" value="1"/>
</dbReference>
<organism evidence="2">
    <name type="scientific">freshwater metagenome</name>
    <dbReference type="NCBI Taxonomy" id="449393"/>
    <lineage>
        <taxon>unclassified sequences</taxon>
        <taxon>metagenomes</taxon>
        <taxon>ecological metagenomes</taxon>
    </lineage>
</organism>